<proteinExistence type="predicted"/>
<dbReference type="STRING" id="563176.SAMN04488090_3735"/>
<organism evidence="1 2">
    <name type="scientific">Siphonobacter aquaeclarae</name>
    <dbReference type="NCBI Taxonomy" id="563176"/>
    <lineage>
        <taxon>Bacteria</taxon>
        <taxon>Pseudomonadati</taxon>
        <taxon>Bacteroidota</taxon>
        <taxon>Cytophagia</taxon>
        <taxon>Cytophagales</taxon>
        <taxon>Cytophagaceae</taxon>
        <taxon>Siphonobacter</taxon>
    </lineage>
</organism>
<evidence type="ECO:0000313" key="1">
    <source>
        <dbReference type="EMBL" id="SDM56599.1"/>
    </source>
</evidence>
<sequence>MFRLSILSNSKYLRPMKKSYFSRLSFPHTRSFLAAVFFAVAGFSVHAQVGVGTTTPDPSAQLEVKSANKGLLIPRMAESARTGISNPATGLLVYQTDGAAGFYYYTGSAWTALKSEPAAASPSIIPFASGAPVALTTLIGGITGTGAALGFGSASTDIPLVVPTIDAAQLTNVAFSVPRDGVITSISGFFSTTVALSLIGPPVSVQFQLYQAPPGSNTFSAIPGATATLSTMSGLIVIGTTSFGTTSGLSIPVTAGSRLLLVSSVFAPGSPFILSVIGYASAGVAIN</sequence>
<name>A0A1G9U9I2_9BACT</name>
<dbReference type="Proteomes" id="UP000198901">
    <property type="component" value="Unassembled WGS sequence"/>
</dbReference>
<dbReference type="InterPro" id="IPR021210">
    <property type="entry name" value="Exosporium_BclB"/>
</dbReference>
<gene>
    <name evidence="1" type="ORF">SAMN04488090_3735</name>
</gene>
<accession>A0A1G9U9I2</accession>
<keyword evidence="2" id="KW-1185">Reference proteome</keyword>
<dbReference type="EMBL" id="FNGS01000007">
    <property type="protein sequence ID" value="SDM56599.1"/>
    <property type="molecule type" value="Genomic_DNA"/>
</dbReference>
<protein>
    <submittedName>
        <fullName evidence="1">BclB C-terminal domain-containing protein</fullName>
    </submittedName>
</protein>
<dbReference type="NCBIfam" id="TIGR03721">
    <property type="entry name" value="exospore_TM"/>
    <property type="match status" value="1"/>
</dbReference>
<dbReference type="AlphaFoldDB" id="A0A1G9U9I2"/>
<evidence type="ECO:0000313" key="2">
    <source>
        <dbReference type="Proteomes" id="UP000198901"/>
    </source>
</evidence>
<reference evidence="1 2" key="1">
    <citation type="submission" date="2016-10" db="EMBL/GenBank/DDBJ databases">
        <authorList>
            <person name="de Groot N.N."/>
        </authorList>
    </citation>
    <scope>NUCLEOTIDE SEQUENCE [LARGE SCALE GENOMIC DNA]</scope>
    <source>
        <strain evidence="1 2">DSM 21668</strain>
    </source>
</reference>